<dbReference type="InterPro" id="IPR016182">
    <property type="entry name" value="Cu_amine_oxidase_N-reg"/>
</dbReference>
<keyword evidence="6 11" id="KW-0560">Oxidoreductase</keyword>
<keyword evidence="4 11" id="KW-0479">Metal-binding</keyword>
<dbReference type="GO" id="GO:0008131">
    <property type="term" value="F:primary methylamine oxidase activity"/>
    <property type="evidence" value="ECO:0007669"/>
    <property type="project" value="InterPro"/>
</dbReference>
<evidence type="ECO:0000256" key="12">
    <source>
        <dbReference type="SAM" id="MobiDB-lite"/>
    </source>
</evidence>
<dbReference type="EMBL" id="PDNB01000012">
    <property type="protein sequence ID" value="PGH17181.1"/>
    <property type="molecule type" value="Genomic_DNA"/>
</dbReference>
<evidence type="ECO:0000313" key="14">
    <source>
        <dbReference type="EMBL" id="PGH17181.1"/>
    </source>
</evidence>
<feature type="compositionally biased region" description="Basic and acidic residues" evidence="12">
    <location>
        <begin position="677"/>
        <end position="696"/>
    </location>
</feature>
<dbReference type="InterPro" id="IPR049948">
    <property type="entry name" value="Cu_Am_ox_TPQ-bd"/>
</dbReference>
<dbReference type="GO" id="GO:0009308">
    <property type="term" value="P:amine metabolic process"/>
    <property type="evidence" value="ECO:0007669"/>
    <property type="project" value="UniProtKB-UniRule"/>
</dbReference>
<dbReference type="SUPFAM" id="SSF49998">
    <property type="entry name" value="Amine oxidase catalytic domain"/>
    <property type="match status" value="1"/>
</dbReference>
<reference evidence="14 15" key="1">
    <citation type="submission" date="2017-10" db="EMBL/GenBank/DDBJ databases">
        <title>Comparative genomics in systemic dimorphic fungi from Ajellomycetaceae.</title>
        <authorList>
            <person name="Munoz J.F."/>
            <person name="Mcewen J.G."/>
            <person name="Clay O.K."/>
            <person name="Cuomo C.A."/>
        </authorList>
    </citation>
    <scope>NUCLEOTIDE SEQUENCE [LARGE SCALE GENOMIC DNA]</scope>
    <source>
        <strain evidence="14 15">UAMH5409</strain>
    </source>
</reference>
<dbReference type="STRING" id="1447875.A0A2B7Y800"/>
<evidence type="ECO:0000256" key="11">
    <source>
        <dbReference type="RuleBase" id="RU000672"/>
    </source>
</evidence>
<evidence type="ECO:0000256" key="5">
    <source>
        <dbReference type="ARBA" id="ARBA00022772"/>
    </source>
</evidence>
<dbReference type="AlphaFoldDB" id="A0A2B7Y800"/>
<protein>
    <recommendedName>
        <fullName evidence="11">Amine oxidase</fullName>
        <ecNumber evidence="11">1.4.3.-</ecNumber>
    </recommendedName>
</protein>
<dbReference type="GO" id="GO:0048038">
    <property type="term" value="F:quinone binding"/>
    <property type="evidence" value="ECO:0007669"/>
    <property type="project" value="InterPro"/>
</dbReference>
<dbReference type="GO" id="GO:0005507">
    <property type="term" value="F:copper ion binding"/>
    <property type="evidence" value="ECO:0007669"/>
    <property type="project" value="InterPro"/>
</dbReference>
<comment type="caution">
    <text evidence="14">The sequence shown here is derived from an EMBL/GenBank/DDBJ whole genome shotgun (WGS) entry which is preliminary data.</text>
</comment>
<dbReference type="OrthoDB" id="5379943at2759"/>
<dbReference type="Gene3D" id="3.10.450.40">
    <property type="match status" value="2"/>
</dbReference>
<evidence type="ECO:0000256" key="2">
    <source>
        <dbReference type="ARBA" id="ARBA00007983"/>
    </source>
</evidence>
<keyword evidence="7 11" id="KW-0186">Copper</keyword>
<feature type="modified residue" description="2',4',5'-topaquinone" evidence="10">
    <location>
        <position position="406"/>
    </location>
</feature>
<dbReference type="PANTHER" id="PTHR10638">
    <property type="entry name" value="COPPER AMINE OXIDASE"/>
    <property type="match status" value="1"/>
</dbReference>
<feature type="active site" description="Schiff-base intermediate with substrate; via topaquinone" evidence="9">
    <location>
        <position position="406"/>
    </location>
</feature>
<feature type="domain" description="Copper amine oxidase catalytic" evidence="13">
    <location>
        <begin position="248"/>
        <end position="649"/>
    </location>
</feature>
<dbReference type="SUPFAM" id="SSF54416">
    <property type="entry name" value="Amine oxidase N-terminal region"/>
    <property type="match status" value="2"/>
</dbReference>
<dbReference type="InterPro" id="IPR000269">
    <property type="entry name" value="Cu_amine_oxidase"/>
</dbReference>
<evidence type="ECO:0000256" key="10">
    <source>
        <dbReference type="PIRSR" id="PIRSR600269-51"/>
    </source>
</evidence>
<dbReference type="Gene3D" id="2.70.98.20">
    <property type="entry name" value="Copper amine oxidase, catalytic domain"/>
    <property type="match status" value="1"/>
</dbReference>
<keyword evidence="8" id="KW-1015">Disulfide bond</keyword>
<comment type="cofactor">
    <cofactor evidence="11">
        <name>Cu cation</name>
        <dbReference type="ChEBI" id="CHEBI:23378"/>
    </cofactor>
    <text evidence="11">Contains 1 topaquinone per subunit.</text>
</comment>
<accession>A0A2B7Y800</accession>
<evidence type="ECO:0000256" key="1">
    <source>
        <dbReference type="ARBA" id="ARBA00001935"/>
    </source>
</evidence>
<comment type="PTM">
    <text evidence="10 11">Topaquinone (TPQ) is generated by copper-dependent autoxidation of a specific tyrosyl residue.</text>
</comment>
<keyword evidence="15" id="KW-1185">Reference proteome</keyword>
<dbReference type="PROSITE" id="PS01164">
    <property type="entry name" value="COPPER_AMINE_OXID_1"/>
    <property type="match status" value="1"/>
</dbReference>
<dbReference type="Proteomes" id="UP000223968">
    <property type="component" value="Unassembled WGS sequence"/>
</dbReference>
<evidence type="ECO:0000313" key="15">
    <source>
        <dbReference type="Proteomes" id="UP000223968"/>
    </source>
</evidence>
<gene>
    <name evidence="14" type="ORF">AJ79_01319</name>
</gene>
<evidence type="ECO:0000259" key="13">
    <source>
        <dbReference type="Pfam" id="PF01179"/>
    </source>
</evidence>
<organism evidence="14 15">
    <name type="scientific">Helicocarpus griseus UAMH5409</name>
    <dbReference type="NCBI Taxonomy" id="1447875"/>
    <lineage>
        <taxon>Eukaryota</taxon>
        <taxon>Fungi</taxon>
        <taxon>Dikarya</taxon>
        <taxon>Ascomycota</taxon>
        <taxon>Pezizomycotina</taxon>
        <taxon>Eurotiomycetes</taxon>
        <taxon>Eurotiomycetidae</taxon>
        <taxon>Onygenales</taxon>
        <taxon>Ajellomycetaceae</taxon>
        <taxon>Helicocarpus</taxon>
    </lineage>
</organism>
<dbReference type="FunFam" id="2.70.98.20:FF:000001">
    <property type="entry name" value="Amine oxidase"/>
    <property type="match status" value="1"/>
</dbReference>
<evidence type="ECO:0000256" key="8">
    <source>
        <dbReference type="ARBA" id="ARBA00023157"/>
    </source>
</evidence>
<evidence type="ECO:0000256" key="9">
    <source>
        <dbReference type="PIRSR" id="PIRSR600269-50"/>
    </source>
</evidence>
<comment type="cofactor">
    <cofactor evidence="1">
        <name>Cu cation</name>
        <dbReference type="ChEBI" id="CHEBI:23378"/>
    </cofactor>
</comment>
<name>A0A2B7Y800_9EURO</name>
<dbReference type="Pfam" id="PF01179">
    <property type="entry name" value="Cu_amine_oxid"/>
    <property type="match status" value="1"/>
</dbReference>
<dbReference type="EC" id="1.4.3.-" evidence="11"/>
<keyword evidence="5 9" id="KW-0801">TPQ</keyword>
<comment type="similarity">
    <text evidence="2 11">Belongs to the copper/topaquinone oxidase family.</text>
</comment>
<feature type="region of interest" description="Disordered" evidence="12">
    <location>
        <begin position="671"/>
        <end position="696"/>
    </location>
</feature>
<comment type="subunit">
    <text evidence="3">Homodimer.</text>
</comment>
<evidence type="ECO:0000256" key="4">
    <source>
        <dbReference type="ARBA" id="ARBA00022723"/>
    </source>
</evidence>
<evidence type="ECO:0000256" key="3">
    <source>
        <dbReference type="ARBA" id="ARBA00011738"/>
    </source>
</evidence>
<dbReference type="InterPro" id="IPR015798">
    <property type="entry name" value="Cu_amine_oxidase_C"/>
</dbReference>
<evidence type="ECO:0000256" key="6">
    <source>
        <dbReference type="ARBA" id="ARBA00023002"/>
    </source>
</evidence>
<dbReference type="InterPro" id="IPR036460">
    <property type="entry name" value="Cu_amine_oxidase_C_sf"/>
</dbReference>
<dbReference type="PANTHER" id="PTHR10638:SF91">
    <property type="entry name" value="AMINE OXIDASE"/>
    <property type="match status" value="1"/>
</dbReference>
<sequence length="696" mass="77172">MSFPHPLEQLRATEIHCARDVIVKANPGILIQFRSIFLQEPPKAALTSFLTAEHGGTLSASTPRPPRLAEVQYDTIKANKSHEYVESTVDLGLKKEISRQVYDGTKQPSFTLEEFKSLNEACMKSKMFQEAVSKFKLPEGFVIEIDPWPYGGLDHDDPAIRYMQGLCFGKDTRNGNPDSNHYTYPIPIIPVMDYHKGEIIRVDKLATGGTGDGLAYNTNSANVLDHTRPSEYVPELLDVKLRTDIKPLNVLQPEGPSFQVSNDNLVEWQKWRFRVGFNPREGATIHDVHYDGRSVLYRLSLSEMTVPYGDPRPPYHRKQAFDFGDGGAGRAANNLALGCDCLGVIKYLDGLLADASGQPSVAKNAVCIHEQDNGIGWKHTNFRTDRAVVTRYRELVVQFIITLANYEYIFAYKFDQAGGITLETRATGIVSVVNIDPGKTSPWGNVVSPGVLAQNHQHIFCVRIDPAINGYNNTIFREESLPMPMDINTNPFGNGYQVVSQPVATSSGFDASPTTNLTVKMSNTNVRNPISGRPVSYKFTPPATQLILADPRSTAAQRAQFAKHHVWVTAHKDGELFAAGKFTNQSRGERDGLADAVARNENTLDSDVVLWSVFGLTHNPRVEDWPVMPIEKIELHLRPADFFDRNPALDVPGSKNPTSVLVDGKDSCCSEGAKVQEAPESHRQSSQDIPLKDSKL</sequence>
<feature type="active site" description="Proton acceptor" evidence="9">
    <location>
        <position position="322"/>
    </location>
</feature>
<proteinExistence type="inferred from homology"/>
<evidence type="ECO:0000256" key="7">
    <source>
        <dbReference type="ARBA" id="ARBA00023008"/>
    </source>
</evidence>